<proteinExistence type="predicted"/>
<dbReference type="SUPFAM" id="SSF54529">
    <property type="entry name" value="Mitochondrial glycoprotein MAM33-like"/>
    <property type="match status" value="1"/>
</dbReference>
<accession>I0YK69</accession>
<sequence length="273" mass="30559">MASRIAKMAATFAASAARCSLAKQCAQSNNVVQRTKLMNVLAAPHRLFAAPLTCTCSTPNLRAFSVSAAASTSTDRVSNVVAEELKYEQENYTKPELPDLPEGWTLTEREGNSKVSLTREVGDEAIQVDFVAREYGNLSFDEDEDADGEDDEDAEDDDYSDNSMTLEVAVMKEKADKALIFEVETDGEYVRILDVSLEKVTEDDEPEDEDEETVYGGPVFTELDDKLQTAFIDYLEERGVNAELGRYIVDYAEDKEQREYMKWLEGVKNFVKT</sequence>
<reference evidence="2 3" key="1">
    <citation type="journal article" date="2012" name="Genome Biol.">
        <title>The genome of the polar eukaryotic microalga coccomyxa subellipsoidea reveals traits of cold adaptation.</title>
        <authorList>
            <person name="Blanc G."/>
            <person name="Agarkova I."/>
            <person name="Grimwood J."/>
            <person name="Kuo A."/>
            <person name="Brueggeman A."/>
            <person name="Dunigan D."/>
            <person name="Gurnon J."/>
            <person name="Ladunga I."/>
            <person name="Lindquist E."/>
            <person name="Lucas S."/>
            <person name="Pangilinan J."/>
            <person name="Proschold T."/>
            <person name="Salamov A."/>
            <person name="Schmutz J."/>
            <person name="Weeks D."/>
            <person name="Yamada T."/>
            <person name="Claverie J.M."/>
            <person name="Grigoriev I."/>
            <person name="Van Etten J."/>
            <person name="Lomsadze A."/>
            <person name="Borodovsky M."/>
        </authorList>
    </citation>
    <scope>NUCLEOTIDE SEQUENCE [LARGE SCALE GENOMIC DNA]</scope>
    <source>
        <strain evidence="2 3">C-169</strain>
    </source>
</reference>
<feature type="region of interest" description="Disordered" evidence="1">
    <location>
        <begin position="137"/>
        <end position="162"/>
    </location>
</feature>
<dbReference type="AlphaFoldDB" id="I0YK69"/>
<dbReference type="KEGG" id="csl:COCSUDRAFT_54886"/>
<dbReference type="eggNOG" id="KOG2536">
    <property type="taxonomic scope" value="Eukaryota"/>
</dbReference>
<dbReference type="InterPro" id="IPR003428">
    <property type="entry name" value="MAM33"/>
</dbReference>
<comment type="caution">
    <text evidence="2">The sequence shown here is derived from an EMBL/GenBank/DDBJ whole genome shotgun (WGS) entry which is preliminary data.</text>
</comment>
<name>I0YK69_COCSC</name>
<dbReference type="Gene3D" id="3.10.280.10">
    <property type="entry name" value="Mitochondrial glycoprotein"/>
    <property type="match status" value="1"/>
</dbReference>
<dbReference type="Pfam" id="PF02330">
    <property type="entry name" value="MAM33"/>
    <property type="match status" value="1"/>
</dbReference>
<keyword evidence="3" id="KW-1185">Reference proteome</keyword>
<protein>
    <submittedName>
        <fullName evidence="2">Mitochondrial glyco protein</fullName>
    </submittedName>
</protein>
<dbReference type="Proteomes" id="UP000007264">
    <property type="component" value="Unassembled WGS sequence"/>
</dbReference>
<evidence type="ECO:0000313" key="2">
    <source>
        <dbReference type="EMBL" id="EIE18788.1"/>
    </source>
</evidence>
<gene>
    <name evidence="2" type="ORF">COCSUDRAFT_54886</name>
</gene>
<feature type="non-terminal residue" evidence="2">
    <location>
        <position position="1"/>
    </location>
</feature>
<dbReference type="RefSeq" id="XP_005643332.1">
    <property type="nucleotide sequence ID" value="XM_005643275.1"/>
</dbReference>
<dbReference type="InterPro" id="IPR036561">
    <property type="entry name" value="MAM33_sf"/>
</dbReference>
<evidence type="ECO:0000256" key="1">
    <source>
        <dbReference type="SAM" id="MobiDB-lite"/>
    </source>
</evidence>
<dbReference type="OrthoDB" id="278212at2759"/>
<feature type="compositionally biased region" description="Acidic residues" evidence="1">
    <location>
        <begin position="140"/>
        <end position="160"/>
    </location>
</feature>
<dbReference type="GO" id="GO:0005759">
    <property type="term" value="C:mitochondrial matrix"/>
    <property type="evidence" value="ECO:0007669"/>
    <property type="project" value="InterPro"/>
</dbReference>
<dbReference type="PANTHER" id="PTHR10826">
    <property type="entry name" value="COMPLEMENT COMPONENT 1"/>
    <property type="match status" value="1"/>
</dbReference>
<dbReference type="PANTHER" id="PTHR10826:SF1">
    <property type="entry name" value="COMPLEMENT COMPONENT 1 Q SUBCOMPONENT-BINDING PROTEIN, MITOCHONDRIAL"/>
    <property type="match status" value="1"/>
</dbReference>
<dbReference type="STRING" id="574566.I0YK69"/>
<dbReference type="GeneID" id="17036717"/>
<dbReference type="EMBL" id="AGSI01000022">
    <property type="protein sequence ID" value="EIE18788.1"/>
    <property type="molecule type" value="Genomic_DNA"/>
</dbReference>
<evidence type="ECO:0000313" key="3">
    <source>
        <dbReference type="Proteomes" id="UP000007264"/>
    </source>
</evidence>
<organism evidence="2 3">
    <name type="scientific">Coccomyxa subellipsoidea (strain C-169)</name>
    <name type="common">Green microalga</name>
    <dbReference type="NCBI Taxonomy" id="574566"/>
    <lineage>
        <taxon>Eukaryota</taxon>
        <taxon>Viridiplantae</taxon>
        <taxon>Chlorophyta</taxon>
        <taxon>core chlorophytes</taxon>
        <taxon>Trebouxiophyceae</taxon>
        <taxon>Trebouxiophyceae incertae sedis</taxon>
        <taxon>Coccomyxaceae</taxon>
        <taxon>Coccomyxa</taxon>
        <taxon>Coccomyxa subellipsoidea</taxon>
    </lineage>
</organism>